<dbReference type="AlphaFoldDB" id="A0A2Z6ZTD9"/>
<gene>
    <name evidence="1" type="ORF">F511_46479</name>
</gene>
<evidence type="ECO:0000313" key="1">
    <source>
        <dbReference type="EMBL" id="KZT76496.1"/>
    </source>
</evidence>
<dbReference type="PROSITE" id="PS51257">
    <property type="entry name" value="PROKAR_LIPOPROTEIN"/>
    <property type="match status" value="1"/>
</dbReference>
<dbReference type="EMBL" id="KV115812">
    <property type="protein sequence ID" value="KZT76496.1"/>
    <property type="molecule type" value="Genomic_DNA"/>
</dbReference>
<keyword evidence="2" id="KW-1185">Reference proteome</keyword>
<reference evidence="1 2" key="1">
    <citation type="journal article" date="2015" name="Proc. Natl. Acad. Sci. U.S.A.">
        <title>The resurrection genome of Boea hygrometrica: A blueprint for survival of dehydration.</title>
        <authorList>
            <person name="Xiao L."/>
            <person name="Yang G."/>
            <person name="Zhang L."/>
            <person name="Yang X."/>
            <person name="Zhao S."/>
            <person name="Ji Z."/>
            <person name="Zhou Q."/>
            <person name="Hu M."/>
            <person name="Wang Y."/>
            <person name="Chen M."/>
            <person name="Xu Y."/>
            <person name="Jin H."/>
            <person name="Xiao X."/>
            <person name="Hu G."/>
            <person name="Bao F."/>
            <person name="Hu Y."/>
            <person name="Wan P."/>
            <person name="Li L."/>
            <person name="Deng X."/>
            <person name="Kuang T."/>
            <person name="Xiang C."/>
            <person name="Zhu J.K."/>
            <person name="Oliver M.J."/>
            <person name="He Y."/>
        </authorList>
    </citation>
    <scope>NUCLEOTIDE SEQUENCE [LARGE SCALE GENOMIC DNA]</scope>
    <source>
        <strain evidence="2">cv. XS01</strain>
    </source>
</reference>
<proteinExistence type="predicted"/>
<sequence length="101" mass="11278">MIAHHGRPMYRRCALGGVLHAIFSCYWLRKMLHHGREVAGLNGARCRWSAAFCHGRKRPCGAREFRVAVAGRPPHRRCSGDVVTAGLISSRVWFGPVPDSQ</sequence>
<evidence type="ECO:0000313" key="2">
    <source>
        <dbReference type="Proteomes" id="UP000250235"/>
    </source>
</evidence>
<protein>
    <submittedName>
        <fullName evidence="1">Uncharacterized protein</fullName>
    </submittedName>
</protein>
<dbReference type="Proteomes" id="UP000250235">
    <property type="component" value="Unassembled WGS sequence"/>
</dbReference>
<accession>A0A2Z6ZTD9</accession>
<organism evidence="1 2">
    <name type="scientific">Dorcoceras hygrometricum</name>
    <dbReference type="NCBI Taxonomy" id="472368"/>
    <lineage>
        <taxon>Eukaryota</taxon>
        <taxon>Viridiplantae</taxon>
        <taxon>Streptophyta</taxon>
        <taxon>Embryophyta</taxon>
        <taxon>Tracheophyta</taxon>
        <taxon>Spermatophyta</taxon>
        <taxon>Magnoliopsida</taxon>
        <taxon>eudicotyledons</taxon>
        <taxon>Gunneridae</taxon>
        <taxon>Pentapetalae</taxon>
        <taxon>asterids</taxon>
        <taxon>lamiids</taxon>
        <taxon>Lamiales</taxon>
        <taxon>Gesneriaceae</taxon>
        <taxon>Didymocarpoideae</taxon>
        <taxon>Trichosporeae</taxon>
        <taxon>Loxocarpinae</taxon>
        <taxon>Dorcoceras</taxon>
    </lineage>
</organism>
<name>A0A2Z6ZTD9_9LAMI</name>